<dbReference type="Pfam" id="PF14441">
    <property type="entry name" value="OTT_1508_deam"/>
    <property type="match status" value="1"/>
</dbReference>
<protein>
    <submittedName>
        <fullName evidence="1">Uncharacterized protein</fullName>
    </submittedName>
</protein>
<gene>
    <name evidence="1" type="ORF">R9X50_00184000</name>
</gene>
<accession>A0AAQ3M353</accession>
<reference evidence="1 2" key="1">
    <citation type="submission" date="2023-11" db="EMBL/GenBank/DDBJ databases">
        <title>An acidophilic fungus is an integral part of prey digestion in a carnivorous sundew plant.</title>
        <authorList>
            <person name="Tsai I.J."/>
        </authorList>
    </citation>
    <scope>NUCLEOTIDE SEQUENCE [LARGE SCALE GENOMIC DNA]</scope>
    <source>
        <strain evidence="1">169a</strain>
    </source>
</reference>
<evidence type="ECO:0000313" key="1">
    <source>
        <dbReference type="EMBL" id="WPG99035.1"/>
    </source>
</evidence>
<dbReference type="InterPro" id="IPR027796">
    <property type="entry name" value="OTT_1508_deam-like"/>
</dbReference>
<organism evidence="1 2">
    <name type="scientific">Acrodontium crateriforme</name>
    <dbReference type="NCBI Taxonomy" id="150365"/>
    <lineage>
        <taxon>Eukaryota</taxon>
        <taxon>Fungi</taxon>
        <taxon>Dikarya</taxon>
        <taxon>Ascomycota</taxon>
        <taxon>Pezizomycotina</taxon>
        <taxon>Dothideomycetes</taxon>
        <taxon>Dothideomycetidae</taxon>
        <taxon>Mycosphaerellales</taxon>
        <taxon>Teratosphaeriaceae</taxon>
        <taxon>Acrodontium</taxon>
    </lineage>
</organism>
<evidence type="ECO:0000313" key="2">
    <source>
        <dbReference type="Proteomes" id="UP001303373"/>
    </source>
</evidence>
<name>A0AAQ3M353_9PEZI</name>
<keyword evidence="2" id="KW-1185">Reference proteome</keyword>
<dbReference type="EMBL" id="CP138581">
    <property type="protein sequence ID" value="WPG99035.1"/>
    <property type="molecule type" value="Genomic_DNA"/>
</dbReference>
<sequence>MTAKQEPRSRSLDQSIWRDLHEDVFRKHLVKLEERTNAVPISPVAFVAADWRSQSSRTSQTTHSLSIEVEQQLADDFACLVAVEEGAQSVAAVCVEEQTTSCGITLRFAALDVSVNDSIKSALESWSVILSDVATCDDVQYPEYVDVFFTSVVKLHFRRLLARLRSSKWEKPKYLSRTHKKPLWQDFDNLIHRAQFAYAKKDKSAKLKVEALVKDLAAIYRGFEEVAKEDELVHLERLVRASFIFSSTPAVYDYLNRLESGAGPTPTTQVAAAIKSLRQIQKIAALRRIPITLANTAHQYPSLFAGGITVACLTPFAGVPTTIGYEEWATTCHVHAEVQLAVHYDLCLQSKMQSGLSPRAIGISKSLCYLCYQFLRAHGRFFPSRTHGRLYDQWTVPDLAEFDDDTAERYRDILKRMDDEVVRHTELEPELWRAEPMTSIDVYSGVETSSMVNHDSQIT</sequence>
<dbReference type="Proteomes" id="UP001303373">
    <property type="component" value="Chromosome 2"/>
</dbReference>
<dbReference type="AlphaFoldDB" id="A0AAQ3M353"/>
<proteinExistence type="predicted"/>